<keyword evidence="3" id="KW-1185">Reference proteome</keyword>
<evidence type="ECO:0000256" key="1">
    <source>
        <dbReference type="SAM" id="MobiDB-lite"/>
    </source>
</evidence>
<name>A0AAV7UWL1_PLEWA</name>
<organism evidence="2 3">
    <name type="scientific">Pleurodeles waltl</name>
    <name type="common">Iberian ribbed newt</name>
    <dbReference type="NCBI Taxonomy" id="8319"/>
    <lineage>
        <taxon>Eukaryota</taxon>
        <taxon>Metazoa</taxon>
        <taxon>Chordata</taxon>
        <taxon>Craniata</taxon>
        <taxon>Vertebrata</taxon>
        <taxon>Euteleostomi</taxon>
        <taxon>Amphibia</taxon>
        <taxon>Batrachia</taxon>
        <taxon>Caudata</taxon>
        <taxon>Salamandroidea</taxon>
        <taxon>Salamandridae</taxon>
        <taxon>Pleurodelinae</taxon>
        <taxon>Pleurodeles</taxon>
    </lineage>
</organism>
<dbReference type="AlphaFoldDB" id="A0AAV7UWL1"/>
<protein>
    <recommendedName>
        <fullName evidence="4">Secreted protein</fullName>
    </recommendedName>
</protein>
<sequence length="111" mass="12415">MFCGPLVSVSLYMGCFLQALRGSSSRPRTDVGPLRLSEDGLCRPSLALPKWQSEAQIPHGGMRTKSKPNTAAATRSRERRRDARTPGRHLSTKMTAPTTRKKKNWVEQHQV</sequence>
<evidence type="ECO:0000313" key="3">
    <source>
        <dbReference type="Proteomes" id="UP001066276"/>
    </source>
</evidence>
<proteinExistence type="predicted"/>
<evidence type="ECO:0000313" key="2">
    <source>
        <dbReference type="EMBL" id="KAJ1193475.1"/>
    </source>
</evidence>
<comment type="caution">
    <text evidence="2">The sequence shown here is derived from an EMBL/GenBank/DDBJ whole genome shotgun (WGS) entry which is preliminary data.</text>
</comment>
<gene>
    <name evidence="2" type="ORF">NDU88_002772</name>
</gene>
<dbReference type="EMBL" id="JANPWB010000004">
    <property type="protein sequence ID" value="KAJ1193475.1"/>
    <property type="molecule type" value="Genomic_DNA"/>
</dbReference>
<evidence type="ECO:0008006" key="4">
    <source>
        <dbReference type="Google" id="ProtNLM"/>
    </source>
</evidence>
<feature type="compositionally biased region" description="Basic and acidic residues" evidence="1">
    <location>
        <begin position="75"/>
        <end position="85"/>
    </location>
</feature>
<feature type="region of interest" description="Disordered" evidence="1">
    <location>
        <begin position="53"/>
        <end position="111"/>
    </location>
</feature>
<accession>A0AAV7UWL1</accession>
<reference evidence="2" key="1">
    <citation type="journal article" date="2022" name="bioRxiv">
        <title>Sequencing and chromosome-scale assembly of the giantPleurodeles waltlgenome.</title>
        <authorList>
            <person name="Brown T."/>
            <person name="Elewa A."/>
            <person name="Iarovenko S."/>
            <person name="Subramanian E."/>
            <person name="Araus A.J."/>
            <person name="Petzold A."/>
            <person name="Susuki M."/>
            <person name="Suzuki K.-i.T."/>
            <person name="Hayashi T."/>
            <person name="Toyoda A."/>
            <person name="Oliveira C."/>
            <person name="Osipova E."/>
            <person name="Leigh N.D."/>
            <person name="Simon A."/>
            <person name="Yun M.H."/>
        </authorList>
    </citation>
    <scope>NUCLEOTIDE SEQUENCE</scope>
    <source>
        <strain evidence="2">20211129_DDA</strain>
        <tissue evidence="2">Liver</tissue>
    </source>
</reference>
<dbReference type="Proteomes" id="UP001066276">
    <property type="component" value="Chromosome 2_2"/>
</dbReference>